<evidence type="ECO:0000313" key="2">
    <source>
        <dbReference type="EMBL" id="KNZ64347.1"/>
    </source>
</evidence>
<dbReference type="EMBL" id="LAVV01000432">
    <property type="protein sequence ID" value="KNZ64347.1"/>
    <property type="molecule type" value="Genomic_DNA"/>
</dbReference>
<dbReference type="VEuPathDB" id="FungiDB:VP01_1038g1"/>
<accession>A0A0L6VUS7</accession>
<protein>
    <recommendedName>
        <fullName evidence="1">Recombinase domain-containing protein</fullName>
    </recommendedName>
</protein>
<sequence>MCVTSYITGEDTEHGKTKKSLFSEVLVLKENGIHHHNIKGITQKINDLQASYNEACNWKQNTVSGILESDLVNGVKTIEGMYPLACVIRFDQSAATGIPLIPL</sequence>
<proteinExistence type="predicted"/>
<dbReference type="Pfam" id="PF07508">
    <property type="entry name" value="Recombinase"/>
    <property type="match status" value="1"/>
</dbReference>
<evidence type="ECO:0000259" key="1">
    <source>
        <dbReference type="Pfam" id="PF07508"/>
    </source>
</evidence>
<feature type="domain" description="Recombinase" evidence="1">
    <location>
        <begin position="36"/>
        <end position="82"/>
    </location>
</feature>
<comment type="caution">
    <text evidence="2">The sequence shown here is derived from an EMBL/GenBank/DDBJ whole genome shotgun (WGS) entry which is preliminary data.</text>
</comment>
<dbReference type="AlphaFoldDB" id="A0A0L6VUS7"/>
<dbReference type="Proteomes" id="UP000037035">
    <property type="component" value="Unassembled WGS sequence"/>
</dbReference>
<dbReference type="OrthoDB" id="2572855at2759"/>
<dbReference type="PANTHER" id="PTHR33324">
    <property type="entry name" value="EXPRESSED PROTEIN"/>
    <property type="match status" value="1"/>
</dbReference>
<evidence type="ECO:0000313" key="3">
    <source>
        <dbReference type="Proteomes" id="UP000037035"/>
    </source>
</evidence>
<name>A0A0L6VUS7_9BASI</name>
<reference evidence="2 3" key="1">
    <citation type="submission" date="2015-08" db="EMBL/GenBank/DDBJ databases">
        <title>Next Generation Sequencing and Analysis of the Genome of Puccinia sorghi L Schw, the Causal Agent of Maize Common Rust.</title>
        <authorList>
            <person name="Rochi L."/>
            <person name="Burguener G."/>
            <person name="Darino M."/>
            <person name="Turjanski A."/>
            <person name="Kreff E."/>
            <person name="Dieguez M.J."/>
            <person name="Sacco F."/>
        </authorList>
    </citation>
    <scope>NUCLEOTIDE SEQUENCE [LARGE SCALE GENOMIC DNA]</scope>
    <source>
        <strain evidence="2 3">RO10H11247</strain>
    </source>
</reference>
<organism evidence="2 3">
    <name type="scientific">Puccinia sorghi</name>
    <dbReference type="NCBI Taxonomy" id="27349"/>
    <lineage>
        <taxon>Eukaryota</taxon>
        <taxon>Fungi</taxon>
        <taxon>Dikarya</taxon>
        <taxon>Basidiomycota</taxon>
        <taxon>Pucciniomycotina</taxon>
        <taxon>Pucciniomycetes</taxon>
        <taxon>Pucciniales</taxon>
        <taxon>Pucciniaceae</taxon>
        <taxon>Puccinia</taxon>
    </lineage>
</organism>
<dbReference type="PANTHER" id="PTHR33324:SF2">
    <property type="entry name" value="MYB_SANT-LIKE DNA-BINDING DOMAIN-CONTAINING PROTEIN"/>
    <property type="match status" value="1"/>
</dbReference>
<gene>
    <name evidence="2" type="ORF">VP01_1038g1</name>
</gene>
<dbReference type="InterPro" id="IPR011109">
    <property type="entry name" value="DNA_bind_recombinase_dom"/>
</dbReference>
<keyword evidence="3" id="KW-1185">Reference proteome</keyword>